<reference evidence="3" key="1">
    <citation type="journal article" date="2014" name="Int. J. Syst. Evol. Microbiol.">
        <title>Complete genome sequence of Corynebacterium casei LMG S-19264T (=DSM 44701T), isolated from a smear-ripened cheese.</title>
        <authorList>
            <consortium name="US DOE Joint Genome Institute (JGI-PGF)"/>
            <person name="Walter F."/>
            <person name="Albersmeier A."/>
            <person name="Kalinowski J."/>
            <person name="Ruckert C."/>
        </authorList>
    </citation>
    <scope>NUCLEOTIDE SEQUENCE</scope>
    <source>
        <strain evidence="3">CGMCC 1.12160</strain>
    </source>
</reference>
<gene>
    <name evidence="3" type="ORF">GCM10011366_03880</name>
</gene>
<dbReference type="InterPro" id="IPR029069">
    <property type="entry name" value="HotDog_dom_sf"/>
</dbReference>
<reference evidence="3" key="2">
    <citation type="submission" date="2020-09" db="EMBL/GenBank/DDBJ databases">
        <authorList>
            <person name="Sun Q."/>
            <person name="Zhou Y."/>
        </authorList>
    </citation>
    <scope>NUCLEOTIDE SEQUENCE</scope>
    <source>
        <strain evidence="3">CGMCC 1.12160</strain>
    </source>
</reference>
<dbReference type="NCBIfam" id="TIGR00369">
    <property type="entry name" value="unchar_dom_1"/>
    <property type="match status" value="1"/>
</dbReference>
<comment type="caution">
    <text evidence="3">The sequence shown here is derived from an EMBL/GenBank/DDBJ whole genome shotgun (WGS) entry which is preliminary data.</text>
</comment>
<dbReference type="InterPro" id="IPR003736">
    <property type="entry name" value="PAAI_dom"/>
</dbReference>
<dbReference type="SUPFAM" id="SSF54637">
    <property type="entry name" value="Thioesterase/thiol ester dehydrase-isomerase"/>
    <property type="match status" value="1"/>
</dbReference>
<dbReference type="Gene3D" id="3.10.129.10">
    <property type="entry name" value="Hotdog Thioesterase"/>
    <property type="match status" value="1"/>
</dbReference>
<keyword evidence="1" id="KW-0378">Hydrolase</keyword>
<accession>A0A917BG89</accession>
<feature type="domain" description="Thioesterase" evidence="2">
    <location>
        <begin position="45"/>
        <end position="121"/>
    </location>
</feature>
<protein>
    <submittedName>
        <fullName evidence="3">Phenylacetic acid degradation-related protein</fullName>
    </submittedName>
</protein>
<dbReference type="AlphaFoldDB" id="A0A917BG89"/>
<name>A0A917BG89_9MICO</name>
<dbReference type="PANTHER" id="PTHR43240">
    <property type="entry name" value="1,4-DIHYDROXY-2-NAPHTHOYL-COA THIOESTERASE 1"/>
    <property type="match status" value="1"/>
</dbReference>
<dbReference type="EMBL" id="BMEM01000001">
    <property type="protein sequence ID" value="GGF39471.1"/>
    <property type="molecule type" value="Genomic_DNA"/>
</dbReference>
<dbReference type="Pfam" id="PF03061">
    <property type="entry name" value="4HBT"/>
    <property type="match status" value="1"/>
</dbReference>
<dbReference type="CDD" id="cd03443">
    <property type="entry name" value="PaaI_thioesterase"/>
    <property type="match status" value="1"/>
</dbReference>
<dbReference type="InterPro" id="IPR006683">
    <property type="entry name" value="Thioestr_dom"/>
</dbReference>
<evidence type="ECO:0000256" key="1">
    <source>
        <dbReference type="ARBA" id="ARBA00022801"/>
    </source>
</evidence>
<evidence type="ECO:0000313" key="3">
    <source>
        <dbReference type="EMBL" id="GGF39471.1"/>
    </source>
</evidence>
<evidence type="ECO:0000313" key="4">
    <source>
        <dbReference type="Proteomes" id="UP000605670"/>
    </source>
</evidence>
<evidence type="ECO:0000259" key="2">
    <source>
        <dbReference type="Pfam" id="PF03061"/>
    </source>
</evidence>
<proteinExistence type="predicted"/>
<sequence length="145" mass="15533">MCPMESGNHVSWSNFSRHLGIEQVSLDPQRAVYRMPVLEQHANRNGVLHGGALMSLVDQVAGSLAFANCPPGSTNVTLEAKTNFFRFARVGDVVTAVAVPLHAGRTTVVAQVTTTRGDGKELSATMQTQLFIRWDGDPTGAPTQG</sequence>
<organism evidence="3 4">
    <name type="scientific">Ornithinimicrobium tianjinense</name>
    <dbReference type="NCBI Taxonomy" id="1195761"/>
    <lineage>
        <taxon>Bacteria</taxon>
        <taxon>Bacillati</taxon>
        <taxon>Actinomycetota</taxon>
        <taxon>Actinomycetes</taxon>
        <taxon>Micrococcales</taxon>
        <taxon>Ornithinimicrobiaceae</taxon>
        <taxon>Ornithinimicrobium</taxon>
    </lineage>
</organism>
<dbReference type="Proteomes" id="UP000605670">
    <property type="component" value="Unassembled WGS sequence"/>
</dbReference>
<keyword evidence="4" id="KW-1185">Reference proteome</keyword>
<dbReference type="GO" id="GO:0016289">
    <property type="term" value="F:acyl-CoA hydrolase activity"/>
    <property type="evidence" value="ECO:0007669"/>
    <property type="project" value="UniProtKB-ARBA"/>
</dbReference>